<protein>
    <submittedName>
        <fullName evidence="7">Oxidoreductase</fullName>
    </submittedName>
</protein>
<dbReference type="InterPro" id="IPR044152">
    <property type="entry name" value="YqjM-like"/>
</dbReference>
<dbReference type="GO" id="GO:0003959">
    <property type="term" value="F:NADPH dehydrogenase activity"/>
    <property type="evidence" value="ECO:0007669"/>
    <property type="project" value="InterPro"/>
</dbReference>
<keyword evidence="5" id="KW-0560">Oxidoreductase</keyword>
<organism evidence="7 8">
    <name type="scientific">Subtercola boreus</name>
    <dbReference type="NCBI Taxonomy" id="120213"/>
    <lineage>
        <taxon>Bacteria</taxon>
        <taxon>Bacillati</taxon>
        <taxon>Actinomycetota</taxon>
        <taxon>Actinomycetes</taxon>
        <taxon>Micrococcales</taxon>
        <taxon>Microbacteriaceae</taxon>
        <taxon>Subtercola</taxon>
    </lineage>
</organism>
<name>A0A3E0VIV2_9MICO</name>
<evidence type="ECO:0000256" key="5">
    <source>
        <dbReference type="ARBA" id="ARBA00023002"/>
    </source>
</evidence>
<comment type="cofactor">
    <cofactor evidence="1">
        <name>FMN</name>
        <dbReference type="ChEBI" id="CHEBI:58210"/>
    </cofactor>
</comment>
<gene>
    <name evidence="7" type="ORF">B7R54_10735</name>
</gene>
<evidence type="ECO:0000313" key="8">
    <source>
        <dbReference type="Proteomes" id="UP000256486"/>
    </source>
</evidence>
<evidence type="ECO:0000256" key="3">
    <source>
        <dbReference type="ARBA" id="ARBA00022643"/>
    </source>
</evidence>
<evidence type="ECO:0000259" key="6">
    <source>
        <dbReference type="Pfam" id="PF00724"/>
    </source>
</evidence>
<accession>A0A3E0VIV2</accession>
<keyword evidence="2" id="KW-0285">Flavoprotein</keyword>
<proteinExistence type="predicted"/>
<evidence type="ECO:0000256" key="4">
    <source>
        <dbReference type="ARBA" id="ARBA00022857"/>
    </source>
</evidence>
<dbReference type="CDD" id="cd02932">
    <property type="entry name" value="OYE_YqiM_FMN"/>
    <property type="match status" value="1"/>
</dbReference>
<sequence>MSTATLFSPLTIRATEFRNRLWVAPMCQYSVEKQDGVPTDWHLAHLGSFASGGVGLIITEATAVNPEGRISPQDLGLYTDEQQQAFVRINALLHAQGTATGIQLAHAGRKASVYRPWADEKGTVPAESGGWTTVGPSAIAFPGYDVPADLSVEGIAQIVEDFRASARRAVDAGFDVIELHAAHGYLMHQFLSPLSNERTDAYGGSLENRARFVLEVVTAVRAEIGDLIPLFVRFSGTDWAASGGWDIQQTITVAGWAKDAGADFFDVSSGGNVTGVTIPVAPLYQVELASTLRSEAHVPVSAVGLITTAAEAAEVVASGRADAVMMARQFLRDPHFALRAAHELGVTLDYWPPQYTRAAFRP</sequence>
<dbReference type="Pfam" id="PF00724">
    <property type="entry name" value="Oxidored_FMN"/>
    <property type="match status" value="1"/>
</dbReference>
<dbReference type="PANTHER" id="PTHR43303">
    <property type="entry name" value="NADPH DEHYDROGENASE C23G7.10C-RELATED"/>
    <property type="match status" value="1"/>
</dbReference>
<dbReference type="Gene3D" id="3.20.20.70">
    <property type="entry name" value="Aldolase class I"/>
    <property type="match status" value="1"/>
</dbReference>
<keyword evidence="3" id="KW-0288">FMN</keyword>
<dbReference type="EMBL" id="NBWZ01000001">
    <property type="protein sequence ID" value="RFA09641.1"/>
    <property type="molecule type" value="Genomic_DNA"/>
</dbReference>
<dbReference type="GO" id="GO:0010181">
    <property type="term" value="F:FMN binding"/>
    <property type="evidence" value="ECO:0007669"/>
    <property type="project" value="InterPro"/>
</dbReference>
<dbReference type="AlphaFoldDB" id="A0A3E0VIV2"/>
<dbReference type="InterPro" id="IPR013785">
    <property type="entry name" value="Aldolase_TIM"/>
</dbReference>
<keyword evidence="4" id="KW-0521">NADP</keyword>
<dbReference type="SUPFAM" id="SSF51395">
    <property type="entry name" value="FMN-linked oxidoreductases"/>
    <property type="match status" value="1"/>
</dbReference>
<comment type="caution">
    <text evidence="7">The sequence shown here is derived from an EMBL/GenBank/DDBJ whole genome shotgun (WGS) entry which is preliminary data.</text>
</comment>
<keyword evidence="8" id="KW-1185">Reference proteome</keyword>
<dbReference type="RefSeq" id="WP_116415023.1">
    <property type="nucleotide sequence ID" value="NZ_NBWZ01000001.1"/>
</dbReference>
<reference evidence="7 8" key="1">
    <citation type="submission" date="2017-04" db="EMBL/GenBank/DDBJ databases">
        <title>Comparative genome analysis of Subtercola boreus.</title>
        <authorList>
            <person name="Cho Y.-J."/>
            <person name="Cho A."/>
            <person name="Kim O.-S."/>
            <person name="Lee J.-I."/>
        </authorList>
    </citation>
    <scope>NUCLEOTIDE SEQUENCE [LARGE SCALE GENOMIC DNA]</scope>
    <source>
        <strain evidence="7 8">K300</strain>
    </source>
</reference>
<dbReference type="GO" id="GO:0050661">
    <property type="term" value="F:NADP binding"/>
    <property type="evidence" value="ECO:0007669"/>
    <property type="project" value="InterPro"/>
</dbReference>
<dbReference type="OrthoDB" id="3169239at2"/>
<evidence type="ECO:0000256" key="2">
    <source>
        <dbReference type="ARBA" id="ARBA00022630"/>
    </source>
</evidence>
<dbReference type="PANTHER" id="PTHR43303:SF4">
    <property type="entry name" value="NADPH DEHYDROGENASE C23G7.10C-RELATED"/>
    <property type="match status" value="1"/>
</dbReference>
<evidence type="ECO:0000256" key="1">
    <source>
        <dbReference type="ARBA" id="ARBA00001917"/>
    </source>
</evidence>
<feature type="domain" description="NADH:flavin oxidoreductase/NADH oxidase N-terminal" evidence="6">
    <location>
        <begin position="6"/>
        <end position="344"/>
    </location>
</feature>
<evidence type="ECO:0000313" key="7">
    <source>
        <dbReference type="EMBL" id="RFA09641.1"/>
    </source>
</evidence>
<dbReference type="InterPro" id="IPR001155">
    <property type="entry name" value="OxRdtase_FMN_N"/>
</dbReference>
<dbReference type="Proteomes" id="UP000256486">
    <property type="component" value="Unassembled WGS sequence"/>
</dbReference>